<evidence type="ECO:0008006" key="3">
    <source>
        <dbReference type="Google" id="ProtNLM"/>
    </source>
</evidence>
<dbReference type="AlphaFoldDB" id="A0A5E7NAH7"/>
<dbReference type="Proteomes" id="UP000385207">
    <property type="component" value="Unassembled WGS sequence"/>
</dbReference>
<dbReference type="EMBL" id="CABVII010000023">
    <property type="protein sequence ID" value="VVP34166.1"/>
    <property type="molecule type" value="Genomic_DNA"/>
</dbReference>
<proteinExistence type="predicted"/>
<evidence type="ECO:0000313" key="2">
    <source>
        <dbReference type="Proteomes" id="UP000385207"/>
    </source>
</evidence>
<dbReference type="RefSeq" id="WP_150784805.1">
    <property type="nucleotide sequence ID" value="NZ_CABVII010000023.1"/>
</dbReference>
<dbReference type="SUPFAM" id="SSF56112">
    <property type="entry name" value="Protein kinase-like (PK-like)"/>
    <property type="match status" value="1"/>
</dbReference>
<reference evidence="1 2" key="1">
    <citation type="submission" date="2019-09" db="EMBL/GenBank/DDBJ databases">
        <authorList>
            <person name="Chandra G."/>
            <person name="Truman W A."/>
        </authorList>
    </citation>
    <scope>NUCLEOTIDE SEQUENCE [LARGE SCALE GENOMIC DNA]</scope>
    <source>
        <strain evidence="1">PS862</strain>
    </source>
</reference>
<evidence type="ECO:0000313" key="1">
    <source>
        <dbReference type="EMBL" id="VVP34166.1"/>
    </source>
</evidence>
<gene>
    <name evidence="1" type="ORF">PS862_04531</name>
</gene>
<sequence>MSKTSVFRLETLEALPEATLQEHTRDTQLLLKGLTLLKCSGDLALITHSSKSIVWLGRMAESNTRVVIKHYLDRQHYEAEISGYLVFRGGPMGQVLHSDANRQLIILSHLPGRAPRATQEDLSKVIQAYALMHAAAVSNLAFGWQYAQGAELDSCCSAHARPVLGRHPVSIGDVKPEHIIITQEGVRIIDLETWSLQRTVWFDILSLTRFMLPGKMQHANLKWIVRQYCHFRGCSPDEYDMSKIKRCLEEIRGLSNQRDYVEGAFNEMDV</sequence>
<accession>A0A5E7NAH7</accession>
<dbReference type="OrthoDB" id="7024739at2"/>
<protein>
    <recommendedName>
        <fullName evidence="3">Aminoglycoside phosphotransferase domain-containing protein</fullName>
    </recommendedName>
</protein>
<dbReference type="InterPro" id="IPR011009">
    <property type="entry name" value="Kinase-like_dom_sf"/>
</dbReference>
<name>A0A5E7NAH7_PSEFL</name>
<organism evidence="1 2">
    <name type="scientific">Pseudomonas fluorescens</name>
    <dbReference type="NCBI Taxonomy" id="294"/>
    <lineage>
        <taxon>Bacteria</taxon>
        <taxon>Pseudomonadati</taxon>
        <taxon>Pseudomonadota</taxon>
        <taxon>Gammaproteobacteria</taxon>
        <taxon>Pseudomonadales</taxon>
        <taxon>Pseudomonadaceae</taxon>
        <taxon>Pseudomonas</taxon>
    </lineage>
</organism>